<feature type="compositionally biased region" description="Low complexity" evidence="1">
    <location>
        <begin position="182"/>
        <end position="194"/>
    </location>
</feature>
<evidence type="ECO:0000313" key="3">
    <source>
        <dbReference type="Proteomes" id="UP000051952"/>
    </source>
</evidence>
<sequence>MGSAASSDPTREDGRGSQVKSAPPPTFATTQPTQHPLTTNDSSKPHHHHHHHLQHRKLSRRNSGGAAGTPRRALGNAEALENSPIYFAMVANDELPSTNTRITDLQYVSEQSGIVPSATSGIIPLSLKRPLIRAAPAAAMPLGLPTAIPHSMSASSTAAGGVGDARNSPPSQLVPHRPRADSTPLSGSLRPSSTTSSYAIAQDTISLMLPSGGSVGCGSLYDTEGHHPPMLLVPSPVTATCAYDGQYEIPASPRPTSRGGSGGGLLQFHMDGSCGDIESASSASTVPRYQQQRDHPYHSHSHSQQHYPTTNNSSTTTPCQAPPSASQVHRYSRQHHHHAASSSSMRSLSYHGTPTSHPDPHLFELMSSWSTAPSVDARSTIDMLRASMTQREHSHSLHGESISVQPPSESAAITAS</sequence>
<reference evidence="3" key="1">
    <citation type="submission" date="2015-09" db="EMBL/GenBank/DDBJ databases">
        <authorList>
            <consortium name="Pathogen Informatics"/>
        </authorList>
    </citation>
    <scope>NUCLEOTIDE SEQUENCE [LARGE SCALE GENOMIC DNA]</scope>
    <source>
        <strain evidence="3">Lake Konstanz</strain>
    </source>
</reference>
<evidence type="ECO:0000256" key="1">
    <source>
        <dbReference type="SAM" id="MobiDB-lite"/>
    </source>
</evidence>
<evidence type="ECO:0000313" key="2">
    <source>
        <dbReference type="EMBL" id="CUI15306.1"/>
    </source>
</evidence>
<gene>
    <name evidence="2" type="ORF">BSAL_37690</name>
</gene>
<dbReference type="VEuPathDB" id="TriTrypDB:BSAL_37690"/>
<protein>
    <submittedName>
        <fullName evidence="2">Uncharacterized protein</fullName>
    </submittedName>
</protein>
<organism evidence="2 3">
    <name type="scientific">Bodo saltans</name>
    <name type="common">Flagellated protozoan</name>
    <dbReference type="NCBI Taxonomy" id="75058"/>
    <lineage>
        <taxon>Eukaryota</taxon>
        <taxon>Discoba</taxon>
        <taxon>Euglenozoa</taxon>
        <taxon>Kinetoplastea</taxon>
        <taxon>Metakinetoplastina</taxon>
        <taxon>Eubodonida</taxon>
        <taxon>Bodonidae</taxon>
        <taxon>Bodo</taxon>
    </lineage>
</organism>
<feature type="region of interest" description="Disordered" evidence="1">
    <location>
        <begin position="1"/>
        <end position="71"/>
    </location>
</feature>
<feature type="region of interest" description="Disordered" evidence="1">
    <location>
        <begin position="250"/>
        <end position="355"/>
    </location>
</feature>
<feature type="compositionally biased region" description="Polar residues" evidence="1">
    <location>
        <begin position="402"/>
        <end position="416"/>
    </location>
</feature>
<dbReference type="AlphaFoldDB" id="A0A0S4KI02"/>
<keyword evidence="3" id="KW-1185">Reference proteome</keyword>
<dbReference type="Proteomes" id="UP000051952">
    <property type="component" value="Unassembled WGS sequence"/>
</dbReference>
<feature type="compositionally biased region" description="Basic residues" evidence="1">
    <location>
        <begin position="45"/>
        <end position="60"/>
    </location>
</feature>
<dbReference type="EMBL" id="CYKH01002046">
    <property type="protein sequence ID" value="CUI15306.1"/>
    <property type="molecule type" value="Genomic_DNA"/>
</dbReference>
<accession>A0A0S4KI02</accession>
<feature type="region of interest" description="Disordered" evidence="1">
    <location>
        <begin position="389"/>
        <end position="416"/>
    </location>
</feature>
<proteinExistence type="predicted"/>
<feature type="compositionally biased region" description="Low complexity" evidence="1">
    <location>
        <begin position="304"/>
        <end position="318"/>
    </location>
</feature>
<feature type="compositionally biased region" description="Basic residues" evidence="1">
    <location>
        <begin position="330"/>
        <end position="339"/>
    </location>
</feature>
<feature type="region of interest" description="Disordered" evidence="1">
    <location>
        <begin position="153"/>
        <end position="194"/>
    </location>
</feature>
<feature type="compositionally biased region" description="Polar residues" evidence="1">
    <location>
        <begin position="279"/>
        <end position="290"/>
    </location>
</feature>
<feature type="compositionally biased region" description="Low complexity" evidence="1">
    <location>
        <begin position="340"/>
        <end position="351"/>
    </location>
</feature>
<name>A0A0S4KI02_BODSA</name>